<dbReference type="Pfam" id="PF05157">
    <property type="entry name" value="MshEN"/>
    <property type="match status" value="1"/>
</dbReference>
<dbReference type="SUPFAM" id="SSF52540">
    <property type="entry name" value="P-loop containing nucleoside triphosphate hydrolases"/>
    <property type="match status" value="1"/>
</dbReference>
<dbReference type="FunFam" id="3.30.450.90:FF:000001">
    <property type="entry name" value="Type II secretion system ATPase GspE"/>
    <property type="match status" value="1"/>
</dbReference>
<dbReference type="AlphaFoldDB" id="A0A3B0SUK8"/>
<dbReference type="Gene3D" id="3.30.450.90">
    <property type="match status" value="1"/>
</dbReference>
<dbReference type="PROSITE" id="PS00662">
    <property type="entry name" value="T2SP_E"/>
    <property type="match status" value="1"/>
</dbReference>
<name>A0A3B0SUK8_9ZZZZ</name>
<sequence length="558" mass="60666">MPSDARHLGTMLLEEGLLSREQLDQAIETQQTSGVPLGRVLVEEGFVLEADLVRTLATQIGIGYVDLSEEQIDPAAVAAVPEYLQDRYTVLPIGYEDGRLVCAMADPANVLAIDDLRAVTGLDIVTKVATRSDLEEAIRRQSTFDESVSDLADLAAEEEGDADLGGLEIAAEEAPVVKLLNTLISRAVNERASDIHIEPGEKDLRIRFRIDGVLHEVMRTPRSISNAVVSRIKIMSDLNIAERRVPQDGRISLRVSGKAIDLRTATLPSIYGEKVVMRILDKSAGVAPLADLGFEPYNLERFKEAYEKPYGAILVTGPTGSGKTTTLYSTLDILNKEEVNIITVEDPVEYRLNGITQVQVNRKAGLLFATALKSILRADPDVILIGEIRDGETAAIAIESALTGHLVLSTLHTNDAASSVGRLIDMGVEPFLVASALDCVLAQRLARVLCEKCKKKDSAITAAMLKDVGWDEELHGDPNVYTKVGCKACSMTGYKGRVSLTEVMLVNEEIQRLIVDRASAEVIERAAFAAGMRSLRDDGFAKISRGMTTFEEILRVVA</sequence>
<dbReference type="GO" id="GO:0005524">
    <property type="term" value="F:ATP binding"/>
    <property type="evidence" value="ECO:0007669"/>
    <property type="project" value="UniProtKB-KW"/>
</dbReference>
<evidence type="ECO:0000256" key="2">
    <source>
        <dbReference type="ARBA" id="ARBA00022840"/>
    </source>
</evidence>
<reference evidence="4" key="1">
    <citation type="submission" date="2018-06" db="EMBL/GenBank/DDBJ databases">
        <authorList>
            <person name="Zhirakovskaya E."/>
        </authorList>
    </citation>
    <scope>NUCLEOTIDE SEQUENCE</scope>
</reference>
<dbReference type="EMBL" id="UOEK01000610">
    <property type="protein sequence ID" value="VAW09595.1"/>
    <property type="molecule type" value="Genomic_DNA"/>
</dbReference>
<protein>
    <submittedName>
        <fullName evidence="4">Type IV fimbrial assembly, ATPase PilB</fullName>
    </submittedName>
</protein>
<evidence type="ECO:0000259" key="3">
    <source>
        <dbReference type="PROSITE" id="PS00662"/>
    </source>
</evidence>
<dbReference type="Gene3D" id="3.40.50.300">
    <property type="entry name" value="P-loop containing nucleotide triphosphate hydrolases"/>
    <property type="match status" value="1"/>
</dbReference>
<dbReference type="InterPro" id="IPR001482">
    <property type="entry name" value="T2SS/T4SS_dom"/>
</dbReference>
<dbReference type="InterPro" id="IPR003593">
    <property type="entry name" value="AAA+_ATPase"/>
</dbReference>
<gene>
    <name evidence="4" type="ORF">MNBD_ACTINO02-1773</name>
</gene>
<dbReference type="SMART" id="SM00382">
    <property type="entry name" value="AAA"/>
    <property type="match status" value="1"/>
</dbReference>
<evidence type="ECO:0000313" key="4">
    <source>
        <dbReference type="EMBL" id="VAW09595.1"/>
    </source>
</evidence>
<dbReference type="Pfam" id="PF00437">
    <property type="entry name" value="T2SSE"/>
    <property type="match status" value="1"/>
</dbReference>
<dbReference type="FunFam" id="3.40.50.300:FF:000398">
    <property type="entry name" value="Type IV pilus assembly ATPase PilB"/>
    <property type="match status" value="1"/>
</dbReference>
<keyword evidence="2" id="KW-0067">ATP-binding</keyword>
<feature type="domain" description="Bacterial type II secretion system protein E" evidence="3">
    <location>
        <begin position="376"/>
        <end position="390"/>
    </location>
</feature>
<dbReference type="Gene3D" id="3.30.300.160">
    <property type="entry name" value="Type II secretion system, protein E, N-terminal domain"/>
    <property type="match status" value="1"/>
</dbReference>
<dbReference type="SUPFAM" id="SSF160246">
    <property type="entry name" value="EspE N-terminal domain-like"/>
    <property type="match status" value="1"/>
</dbReference>
<dbReference type="GO" id="GO:0005886">
    <property type="term" value="C:plasma membrane"/>
    <property type="evidence" value="ECO:0007669"/>
    <property type="project" value="TreeGrafter"/>
</dbReference>
<accession>A0A3B0SUK8</accession>
<keyword evidence="1" id="KW-0547">Nucleotide-binding</keyword>
<organism evidence="4">
    <name type="scientific">hydrothermal vent metagenome</name>
    <dbReference type="NCBI Taxonomy" id="652676"/>
    <lineage>
        <taxon>unclassified sequences</taxon>
        <taxon>metagenomes</taxon>
        <taxon>ecological metagenomes</taxon>
    </lineage>
</organism>
<evidence type="ECO:0000256" key="1">
    <source>
        <dbReference type="ARBA" id="ARBA00022741"/>
    </source>
</evidence>
<dbReference type="InterPro" id="IPR007831">
    <property type="entry name" value="T2SS_GspE_N"/>
</dbReference>
<dbReference type="PANTHER" id="PTHR30258">
    <property type="entry name" value="TYPE II SECRETION SYSTEM PROTEIN GSPE-RELATED"/>
    <property type="match status" value="1"/>
</dbReference>
<dbReference type="InterPro" id="IPR027417">
    <property type="entry name" value="P-loop_NTPase"/>
</dbReference>
<dbReference type="PANTHER" id="PTHR30258:SF1">
    <property type="entry name" value="PROTEIN TRANSPORT PROTEIN HOFB HOMOLOG"/>
    <property type="match status" value="1"/>
</dbReference>
<dbReference type="GO" id="GO:0016887">
    <property type="term" value="F:ATP hydrolysis activity"/>
    <property type="evidence" value="ECO:0007669"/>
    <property type="project" value="TreeGrafter"/>
</dbReference>
<dbReference type="InterPro" id="IPR037257">
    <property type="entry name" value="T2SS_E_N_sf"/>
</dbReference>
<dbReference type="CDD" id="cd01129">
    <property type="entry name" value="PulE-GspE-like"/>
    <property type="match status" value="1"/>
</dbReference>
<proteinExistence type="predicted"/>